<proteinExistence type="predicted"/>
<dbReference type="InterPro" id="IPR013078">
    <property type="entry name" value="His_Pase_superF_clade-1"/>
</dbReference>
<keyword evidence="2" id="KW-1185">Reference proteome</keyword>
<dbReference type="Proteomes" id="UP001212411">
    <property type="component" value="Chromosome 2"/>
</dbReference>
<dbReference type="RefSeq" id="XP_056038415.1">
    <property type="nucleotide sequence ID" value="XM_056182153.1"/>
</dbReference>
<dbReference type="GO" id="GO:0016791">
    <property type="term" value="F:phosphatase activity"/>
    <property type="evidence" value="ECO:0007669"/>
    <property type="project" value="TreeGrafter"/>
</dbReference>
<sequence>MPTSNTPLAQEKTVYLIRHGQALHNVGPDEDHSIRDPVLTDLGVEQSKELSKLLADKKVQIDAIVCSPMRRTLQTMDLGLKQYLAKQGVDKIPVYINPLFEEVGSLPCDIGLEIPDLSRAYPQYDLKACYDGIYPKKEDIYAEDIDISVVRHKFALEYLSALPHKSIAVVTHSAFIRFLLKKMAPGVDINFLPPEMTFDNCEFREYILKPDGKEFKLHDVE</sequence>
<dbReference type="PROSITE" id="PS00175">
    <property type="entry name" value="PG_MUTASE"/>
    <property type="match status" value="1"/>
</dbReference>
<evidence type="ECO:0000313" key="1">
    <source>
        <dbReference type="EMBL" id="WBW74172.1"/>
    </source>
</evidence>
<reference evidence="1 2" key="1">
    <citation type="journal article" date="2023" name="G3 (Bethesda)">
        <title>A high-quality reference genome for the fission yeast Schizosaccharomyces osmophilus.</title>
        <authorList>
            <person name="Jia G.S."/>
            <person name="Zhang W.C."/>
            <person name="Liang Y."/>
            <person name="Liu X.H."/>
            <person name="Rhind N."/>
            <person name="Pidoux A."/>
            <person name="Brysch-Herzberg M."/>
            <person name="Du L.L."/>
        </authorList>
    </citation>
    <scope>NUCLEOTIDE SEQUENCE [LARGE SCALE GENOMIC DNA]</scope>
    <source>
        <strain evidence="1 2">CBS 15793</strain>
    </source>
</reference>
<dbReference type="CDD" id="cd07067">
    <property type="entry name" value="HP_PGM_like"/>
    <property type="match status" value="1"/>
</dbReference>
<organism evidence="1 2">
    <name type="scientific">Schizosaccharomyces osmophilus</name>
    <dbReference type="NCBI Taxonomy" id="2545709"/>
    <lineage>
        <taxon>Eukaryota</taxon>
        <taxon>Fungi</taxon>
        <taxon>Dikarya</taxon>
        <taxon>Ascomycota</taxon>
        <taxon>Taphrinomycotina</taxon>
        <taxon>Schizosaccharomycetes</taxon>
        <taxon>Schizosaccharomycetales</taxon>
        <taxon>Schizosaccharomycetaceae</taxon>
        <taxon>Schizosaccharomyces</taxon>
    </lineage>
</organism>
<evidence type="ECO:0000313" key="2">
    <source>
        <dbReference type="Proteomes" id="UP001212411"/>
    </source>
</evidence>
<gene>
    <name evidence="1" type="ORF">SOMG_03363</name>
</gene>
<dbReference type="Gene3D" id="3.40.50.1240">
    <property type="entry name" value="Phosphoglycerate mutase-like"/>
    <property type="match status" value="1"/>
</dbReference>
<dbReference type="SMART" id="SM00855">
    <property type="entry name" value="PGAM"/>
    <property type="match status" value="1"/>
</dbReference>
<dbReference type="InterPro" id="IPR029033">
    <property type="entry name" value="His_PPase_superfam"/>
</dbReference>
<dbReference type="EMBL" id="CP115612">
    <property type="protein sequence ID" value="WBW74172.1"/>
    <property type="molecule type" value="Genomic_DNA"/>
</dbReference>
<dbReference type="PANTHER" id="PTHR48100">
    <property type="entry name" value="BROAD-SPECIFICITY PHOSPHATASE YOR283W-RELATED"/>
    <property type="match status" value="1"/>
</dbReference>
<dbReference type="GO" id="GO:0005737">
    <property type="term" value="C:cytoplasm"/>
    <property type="evidence" value="ECO:0007669"/>
    <property type="project" value="TreeGrafter"/>
</dbReference>
<dbReference type="Pfam" id="PF00300">
    <property type="entry name" value="His_Phos_1"/>
    <property type="match status" value="1"/>
</dbReference>
<dbReference type="KEGG" id="som:SOMG_03363"/>
<accession>A0AAE9WFB6</accession>
<name>A0AAE9WFB6_9SCHI</name>
<dbReference type="PANTHER" id="PTHR48100:SF54">
    <property type="entry name" value="PHOSPHATASE SPAC5H10.03-RELATED"/>
    <property type="match status" value="1"/>
</dbReference>
<dbReference type="SUPFAM" id="SSF53254">
    <property type="entry name" value="Phosphoglycerate mutase-like"/>
    <property type="match status" value="1"/>
</dbReference>
<dbReference type="InterPro" id="IPR001345">
    <property type="entry name" value="PG/BPGM_mutase_AS"/>
</dbReference>
<dbReference type="GeneID" id="80876842"/>
<dbReference type="AlphaFoldDB" id="A0AAE9WFB6"/>
<dbReference type="InterPro" id="IPR050275">
    <property type="entry name" value="PGM_Phosphatase"/>
</dbReference>
<protein>
    <submittedName>
        <fullName evidence="1">Phosphoglycerate mutase/6-phosphofructo-2-kinase family</fullName>
    </submittedName>
</protein>